<sequence length="103" mass="11198">MEGVRVHSLLDSDGNWKADEATATKVPKASKLGCPPLGSFMVNVDALICAEINSCSLRVIVRDCRRALVVVETKFLPSSFSISLAEALAVRLGLELAQRWHMS</sequence>
<evidence type="ECO:0000313" key="2">
    <source>
        <dbReference type="EnsemblPlants" id="cds.evm.model.04.279"/>
    </source>
</evidence>
<organism evidence="2 3">
    <name type="scientific">Cannabis sativa</name>
    <name type="common">Hemp</name>
    <name type="synonym">Marijuana</name>
    <dbReference type="NCBI Taxonomy" id="3483"/>
    <lineage>
        <taxon>Eukaryota</taxon>
        <taxon>Viridiplantae</taxon>
        <taxon>Streptophyta</taxon>
        <taxon>Embryophyta</taxon>
        <taxon>Tracheophyta</taxon>
        <taxon>Spermatophyta</taxon>
        <taxon>Magnoliopsida</taxon>
        <taxon>eudicotyledons</taxon>
        <taxon>Gunneridae</taxon>
        <taxon>Pentapetalae</taxon>
        <taxon>rosids</taxon>
        <taxon>fabids</taxon>
        <taxon>Rosales</taxon>
        <taxon>Cannabaceae</taxon>
        <taxon>Cannabis</taxon>
    </lineage>
</organism>
<evidence type="ECO:0000313" key="3">
    <source>
        <dbReference type="Proteomes" id="UP000596661"/>
    </source>
</evidence>
<name>A0A803PGX5_CANSA</name>
<dbReference type="EnsemblPlants" id="evm.model.04.279">
    <property type="protein sequence ID" value="cds.evm.model.04.279"/>
    <property type="gene ID" value="evm.TU.04.279"/>
</dbReference>
<reference evidence="2" key="2">
    <citation type="submission" date="2021-03" db="UniProtKB">
        <authorList>
            <consortium name="EnsemblPlants"/>
        </authorList>
    </citation>
    <scope>IDENTIFICATION</scope>
</reference>
<dbReference type="GO" id="GO:0004523">
    <property type="term" value="F:RNA-DNA hybrid ribonuclease activity"/>
    <property type="evidence" value="ECO:0007669"/>
    <property type="project" value="InterPro"/>
</dbReference>
<keyword evidence="3" id="KW-1185">Reference proteome</keyword>
<evidence type="ECO:0000259" key="1">
    <source>
        <dbReference type="Pfam" id="PF13456"/>
    </source>
</evidence>
<accession>A0A803PGX5</accession>
<dbReference type="AlphaFoldDB" id="A0A803PGX5"/>
<proteinExistence type="predicted"/>
<feature type="domain" description="RNase H type-1" evidence="1">
    <location>
        <begin position="44"/>
        <end position="102"/>
    </location>
</feature>
<dbReference type="Proteomes" id="UP000596661">
    <property type="component" value="Chromosome 4"/>
</dbReference>
<dbReference type="InterPro" id="IPR002156">
    <property type="entry name" value="RNaseH_domain"/>
</dbReference>
<dbReference type="GO" id="GO:0003676">
    <property type="term" value="F:nucleic acid binding"/>
    <property type="evidence" value="ECO:0007669"/>
    <property type="project" value="InterPro"/>
</dbReference>
<dbReference type="EMBL" id="UZAU01000358">
    <property type="status" value="NOT_ANNOTATED_CDS"/>
    <property type="molecule type" value="Genomic_DNA"/>
</dbReference>
<dbReference type="Gramene" id="evm.model.04.279">
    <property type="protein sequence ID" value="cds.evm.model.04.279"/>
    <property type="gene ID" value="evm.TU.04.279"/>
</dbReference>
<protein>
    <recommendedName>
        <fullName evidence="1">RNase H type-1 domain-containing protein</fullName>
    </recommendedName>
</protein>
<reference evidence="2" key="1">
    <citation type="submission" date="2018-11" db="EMBL/GenBank/DDBJ databases">
        <authorList>
            <person name="Grassa J C."/>
        </authorList>
    </citation>
    <scope>NUCLEOTIDE SEQUENCE [LARGE SCALE GENOMIC DNA]</scope>
</reference>
<dbReference type="Pfam" id="PF13456">
    <property type="entry name" value="RVT_3"/>
    <property type="match status" value="1"/>
</dbReference>